<organism evidence="2 3">
    <name type="scientific">Patella caerulea</name>
    <name type="common">Rayed Mediterranean limpet</name>
    <dbReference type="NCBI Taxonomy" id="87958"/>
    <lineage>
        <taxon>Eukaryota</taxon>
        <taxon>Metazoa</taxon>
        <taxon>Spiralia</taxon>
        <taxon>Lophotrochozoa</taxon>
        <taxon>Mollusca</taxon>
        <taxon>Gastropoda</taxon>
        <taxon>Patellogastropoda</taxon>
        <taxon>Patelloidea</taxon>
        <taxon>Patellidae</taxon>
        <taxon>Patella</taxon>
    </lineage>
</organism>
<name>A0AAN8K980_PATCE</name>
<dbReference type="EMBL" id="JAZGQO010000002">
    <property type="protein sequence ID" value="KAK6192577.1"/>
    <property type="molecule type" value="Genomic_DNA"/>
</dbReference>
<protein>
    <submittedName>
        <fullName evidence="2">Uncharacterized protein</fullName>
    </submittedName>
</protein>
<feature type="region of interest" description="Disordered" evidence="1">
    <location>
        <begin position="1"/>
        <end position="24"/>
    </location>
</feature>
<keyword evidence="3" id="KW-1185">Reference proteome</keyword>
<evidence type="ECO:0000313" key="3">
    <source>
        <dbReference type="Proteomes" id="UP001347796"/>
    </source>
</evidence>
<accession>A0AAN8K980</accession>
<dbReference type="AlphaFoldDB" id="A0AAN8K980"/>
<comment type="caution">
    <text evidence="2">The sequence shown here is derived from an EMBL/GenBank/DDBJ whole genome shotgun (WGS) entry which is preliminary data.</text>
</comment>
<evidence type="ECO:0000256" key="1">
    <source>
        <dbReference type="SAM" id="MobiDB-lite"/>
    </source>
</evidence>
<dbReference type="Proteomes" id="UP001347796">
    <property type="component" value="Unassembled WGS sequence"/>
</dbReference>
<sequence length="79" mass="8669">MDVRKSTRISTSPYATTSNFSSFPDGDKIEVISSADNLNNTAPTRINATCIRSRIPVLVHPPASDRENQHNTSVNIVQL</sequence>
<proteinExistence type="predicted"/>
<gene>
    <name evidence="2" type="ORF">SNE40_004023</name>
</gene>
<reference evidence="2 3" key="1">
    <citation type="submission" date="2024-01" db="EMBL/GenBank/DDBJ databases">
        <title>The genome of the rayed Mediterranean limpet Patella caerulea (Linnaeus, 1758).</title>
        <authorList>
            <person name="Anh-Thu Weber A."/>
            <person name="Halstead-Nussloch G."/>
        </authorList>
    </citation>
    <scope>NUCLEOTIDE SEQUENCE [LARGE SCALE GENOMIC DNA]</scope>
    <source>
        <strain evidence="2">AATW-2023a</strain>
        <tissue evidence="2">Whole specimen</tissue>
    </source>
</reference>
<feature type="compositionally biased region" description="Polar residues" evidence="1">
    <location>
        <begin position="8"/>
        <end position="22"/>
    </location>
</feature>
<evidence type="ECO:0000313" key="2">
    <source>
        <dbReference type="EMBL" id="KAK6192577.1"/>
    </source>
</evidence>